<dbReference type="InterPro" id="IPR017782">
    <property type="entry name" value="Hydroxyacylglutathione_Hdrlase"/>
</dbReference>
<evidence type="ECO:0000256" key="5">
    <source>
        <dbReference type="ARBA" id="ARBA00022801"/>
    </source>
</evidence>
<comment type="catalytic activity">
    <reaction evidence="1 7">
        <text>an S-(2-hydroxyacyl)glutathione + H2O = a 2-hydroxy carboxylate + glutathione + H(+)</text>
        <dbReference type="Rhea" id="RHEA:21864"/>
        <dbReference type="ChEBI" id="CHEBI:15377"/>
        <dbReference type="ChEBI" id="CHEBI:15378"/>
        <dbReference type="ChEBI" id="CHEBI:57925"/>
        <dbReference type="ChEBI" id="CHEBI:58896"/>
        <dbReference type="ChEBI" id="CHEBI:71261"/>
        <dbReference type="EC" id="3.1.2.6"/>
    </reaction>
</comment>
<feature type="binding site" evidence="7">
    <location>
        <position position="169"/>
    </location>
    <ligand>
        <name>Zn(2+)</name>
        <dbReference type="ChEBI" id="CHEBI:29105"/>
        <label>2</label>
    </ligand>
</feature>
<dbReference type="CDD" id="cd07723">
    <property type="entry name" value="hydroxyacylglutathione_hydrolase_MBL-fold"/>
    <property type="match status" value="1"/>
</dbReference>
<evidence type="ECO:0000256" key="6">
    <source>
        <dbReference type="ARBA" id="ARBA00022833"/>
    </source>
</evidence>
<accession>A0ABV9NJ12</accession>
<dbReference type="HAMAP" id="MF_01374">
    <property type="entry name" value="Glyoxalase_2"/>
    <property type="match status" value="1"/>
</dbReference>
<feature type="binding site" evidence="7">
    <location>
        <position position="56"/>
    </location>
    <ligand>
        <name>Zn(2+)</name>
        <dbReference type="ChEBI" id="CHEBI:29105"/>
        <label>1</label>
    </ligand>
</feature>
<keyword evidence="4 7" id="KW-0479">Metal-binding</keyword>
<dbReference type="InterPro" id="IPR035680">
    <property type="entry name" value="Clx_II_MBL"/>
</dbReference>
<evidence type="ECO:0000256" key="4">
    <source>
        <dbReference type="ARBA" id="ARBA00022723"/>
    </source>
</evidence>
<dbReference type="InterPro" id="IPR001279">
    <property type="entry name" value="Metallo-B-lactamas"/>
</dbReference>
<evidence type="ECO:0000256" key="7">
    <source>
        <dbReference type="HAMAP-Rule" id="MF_01374"/>
    </source>
</evidence>
<keyword evidence="10" id="KW-1185">Reference proteome</keyword>
<keyword evidence="6 7" id="KW-0862">Zinc</keyword>
<name>A0ABV9NJ12_9GAMM</name>
<feature type="binding site" evidence="7">
    <location>
        <position position="61"/>
    </location>
    <ligand>
        <name>Zn(2+)</name>
        <dbReference type="ChEBI" id="CHEBI:29105"/>
        <label>2</label>
    </ligand>
</feature>
<comment type="cofactor">
    <cofactor evidence="7">
        <name>Zn(2+)</name>
        <dbReference type="ChEBI" id="CHEBI:29105"/>
    </cofactor>
    <text evidence="7">Binds 2 Zn(2+) ions per subunit.</text>
</comment>
<evidence type="ECO:0000313" key="9">
    <source>
        <dbReference type="EMBL" id="MFC4727028.1"/>
    </source>
</evidence>
<reference evidence="10" key="1">
    <citation type="journal article" date="2019" name="Int. J. Syst. Evol. Microbiol.">
        <title>The Global Catalogue of Microorganisms (GCM) 10K type strain sequencing project: providing services to taxonomists for standard genome sequencing and annotation.</title>
        <authorList>
            <consortium name="The Broad Institute Genomics Platform"/>
            <consortium name="The Broad Institute Genome Sequencing Center for Infectious Disease"/>
            <person name="Wu L."/>
            <person name="Ma J."/>
        </authorList>
    </citation>
    <scope>NUCLEOTIDE SEQUENCE [LARGE SCALE GENOMIC DNA]</scope>
    <source>
        <strain evidence="10">CGMCC 1.13574</strain>
    </source>
</reference>
<dbReference type="Proteomes" id="UP001595892">
    <property type="component" value="Unassembled WGS sequence"/>
</dbReference>
<keyword evidence="5 7" id="KW-0378">Hydrolase</keyword>
<feature type="binding site" evidence="7">
    <location>
        <position position="131"/>
    </location>
    <ligand>
        <name>Zn(2+)</name>
        <dbReference type="ChEBI" id="CHEBI:29105"/>
        <label>2</label>
    </ligand>
</feature>
<comment type="subunit">
    <text evidence="7">Monomer.</text>
</comment>
<feature type="binding site" evidence="7">
    <location>
        <position position="58"/>
    </location>
    <ligand>
        <name>Zn(2+)</name>
        <dbReference type="ChEBI" id="CHEBI:29105"/>
        <label>1</label>
    </ligand>
</feature>
<dbReference type="SUPFAM" id="SSF56281">
    <property type="entry name" value="Metallo-hydrolase/oxidoreductase"/>
    <property type="match status" value="1"/>
</dbReference>
<comment type="pathway">
    <text evidence="2 7">Secondary metabolite metabolism; methylglyoxal degradation; (R)-lactate from methylglyoxal: step 2/2.</text>
</comment>
<feature type="binding site" evidence="7">
    <location>
        <position position="131"/>
    </location>
    <ligand>
        <name>Zn(2+)</name>
        <dbReference type="ChEBI" id="CHEBI:29105"/>
        <label>1</label>
    </ligand>
</feature>
<dbReference type="GO" id="GO:0004416">
    <property type="term" value="F:hydroxyacylglutathione hydrolase activity"/>
    <property type="evidence" value="ECO:0007669"/>
    <property type="project" value="UniProtKB-EC"/>
</dbReference>
<dbReference type="NCBIfam" id="TIGR03413">
    <property type="entry name" value="GSH_gloB"/>
    <property type="match status" value="1"/>
</dbReference>
<evidence type="ECO:0000256" key="2">
    <source>
        <dbReference type="ARBA" id="ARBA00004963"/>
    </source>
</evidence>
<comment type="similarity">
    <text evidence="3 7">Belongs to the metallo-beta-lactamase superfamily. Glyoxalase II family.</text>
</comment>
<feature type="domain" description="Metallo-beta-lactamase" evidence="8">
    <location>
        <begin position="14"/>
        <end position="169"/>
    </location>
</feature>
<evidence type="ECO:0000313" key="10">
    <source>
        <dbReference type="Proteomes" id="UP001595892"/>
    </source>
</evidence>
<dbReference type="PIRSF" id="PIRSF005457">
    <property type="entry name" value="Glx"/>
    <property type="match status" value="1"/>
</dbReference>
<dbReference type="Pfam" id="PF00753">
    <property type="entry name" value="Lactamase_B"/>
    <property type="match status" value="1"/>
</dbReference>
<dbReference type="PANTHER" id="PTHR43705:SF1">
    <property type="entry name" value="HYDROXYACYLGLUTATHIONE HYDROLASE GLOB"/>
    <property type="match status" value="1"/>
</dbReference>
<dbReference type="SMART" id="SM00849">
    <property type="entry name" value="Lactamase_B"/>
    <property type="match status" value="1"/>
</dbReference>
<protein>
    <recommendedName>
        <fullName evidence="7">Hydroxyacylglutathione hydrolase</fullName>
        <ecNumber evidence="7">3.1.2.6</ecNumber>
    </recommendedName>
    <alternativeName>
        <fullName evidence="7">Glyoxalase II</fullName>
        <shortName evidence="7">Glx II</shortName>
    </alternativeName>
</protein>
<dbReference type="EC" id="3.1.2.6" evidence="7"/>
<dbReference type="InterPro" id="IPR032282">
    <property type="entry name" value="HAGH_C"/>
</dbReference>
<dbReference type="PANTHER" id="PTHR43705">
    <property type="entry name" value="HYDROXYACYLGLUTATHIONE HYDROLASE"/>
    <property type="match status" value="1"/>
</dbReference>
<sequence length="259" mass="27742">MPSWSLRPLPALDDNYIWLLVSPAGDALVVDPGEAAPVLRAVADEGLRPRGILLTHHHGDHIGGVEALLERFDVPCVAPHDPRIPRASRRVGAGDRAAFDAPDVAFEVIEVPGHTRSHVAYHAPGVLFCGDTLFSLGCGRLFEGSAPQMLASLDRLAALPDHTAVCAAHEYTQSNAVFARAVDPDNPRLAERAAQVDAQRARGLPTLPTRLADERACNPFLRVDAPAVIAALARHLGQAPAGRAERFAALRAWKDGFRA</sequence>
<feature type="binding site" evidence="7">
    <location>
        <position position="114"/>
    </location>
    <ligand>
        <name>Zn(2+)</name>
        <dbReference type="ChEBI" id="CHEBI:29105"/>
        <label>1</label>
    </ligand>
</feature>
<dbReference type="Gene3D" id="3.60.15.10">
    <property type="entry name" value="Ribonuclease Z/Hydroxyacylglutathione hydrolase-like"/>
    <property type="match status" value="1"/>
</dbReference>
<gene>
    <name evidence="7 9" type="primary">gloB</name>
    <name evidence="9" type="ORF">ACFO3Q_02435</name>
</gene>
<evidence type="ECO:0000256" key="1">
    <source>
        <dbReference type="ARBA" id="ARBA00001623"/>
    </source>
</evidence>
<comment type="function">
    <text evidence="7">Thiolesterase that catalyzes the hydrolysis of S-D-lactoyl-glutathione to form glutathione and D-lactic acid.</text>
</comment>
<dbReference type="EMBL" id="JBHSGG010000003">
    <property type="protein sequence ID" value="MFC4727028.1"/>
    <property type="molecule type" value="Genomic_DNA"/>
</dbReference>
<evidence type="ECO:0000259" key="8">
    <source>
        <dbReference type="SMART" id="SM00849"/>
    </source>
</evidence>
<proteinExistence type="inferred from homology"/>
<dbReference type="Pfam" id="PF16123">
    <property type="entry name" value="HAGH_C"/>
    <property type="match status" value="1"/>
</dbReference>
<organism evidence="9 10">
    <name type="scientific">Coralloluteibacterium thermophilum</name>
    <dbReference type="NCBI Taxonomy" id="2707049"/>
    <lineage>
        <taxon>Bacteria</taxon>
        <taxon>Pseudomonadati</taxon>
        <taxon>Pseudomonadota</taxon>
        <taxon>Gammaproteobacteria</taxon>
        <taxon>Lysobacterales</taxon>
        <taxon>Lysobacteraceae</taxon>
        <taxon>Coralloluteibacterium</taxon>
    </lineage>
</organism>
<comment type="caution">
    <text evidence="9">The sequence shown here is derived from an EMBL/GenBank/DDBJ whole genome shotgun (WGS) entry which is preliminary data.</text>
</comment>
<feature type="binding site" evidence="7">
    <location>
        <position position="60"/>
    </location>
    <ligand>
        <name>Zn(2+)</name>
        <dbReference type="ChEBI" id="CHEBI:29105"/>
        <label>2</label>
    </ligand>
</feature>
<dbReference type="InterPro" id="IPR050110">
    <property type="entry name" value="Glyoxalase_II_hydrolase"/>
</dbReference>
<evidence type="ECO:0000256" key="3">
    <source>
        <dbReference type="ARBA" id="ARBA00006759"/>
    </source>
</evidence>
<dbReference type="RefSeq" id="WP_377003023.1">
    <property type="nucleotide sequence ID" value="NZ_JBHSGG010000003.1"/>
</dbReference>
<dbReference type="InterPro" id="IPR036866">
    <property type="entry name" value="RibonucZ/Hydroxyglut_hydro"/>
</dbReference>